<dbReference type="PANTHER" id="PTHR30069">
    <property type="entry name" value="TONB-DEPENDENT OUTER MEMBRANE RECEPTOR"/>
    <property type="match status" value="1"/>
</dbReference>
<evidence type="ECO:0000256" key="7">
    <source>
        <dbReference type="ARBA" id="ARBA00023136"/>
    </source>
</evidence>
<keyword evidence="7 10" id="KW-0472">Membrane</keyword>
<organism evidence="15 16">
    <name type="scientific">Reichenbachiella agariperforans</name>
    <dbReference type="NCBI Taxonomy" id="156994"/>
    <lineage>
        <taxon>Bacteria</taxon>
        <taxon>Pseudomonadati</taxon>
        <taxon>Bacteroidota</taxon>
        <taxon>Cytophagia</taxon>
        <taxon>Cytophagales</taxon>
        <taxon>Reichenbachiellaceae</taxon>
        <taxon>Reichenbachiella</taxon>
    </lineage>
</organism>
<dbReference type="Proteomes" id="UP000184474">
    <property type="component" value="Unassembled WGS sequence"/>
</dbReference>
<evidence type="ECO:0000256" key="5">
    <source>
        <dbReference type="ARBA" id="ARBA00022729"/>
    </source>
</evidence>
<name>A0A1M6JN12_REIAG</name>
<keyword evidence="2 10" id="KW-0813">Transport</keyword>
<evidence type="ECO:0000256" key="11">
    <source>
        <dbReference type="RuleBase" id="RU003357"/>
    </source>
</evidence>
<proteinExistence type="inferred from homology"/>
<dbReference type="InterPro" id="IPR037066">
    <property type="entry name" value="Plug_dom_sf"/>
</dbReference>
<evidence type="ECO:0000256" key="4">
    <source>
        <dbReference type="ARBA" id="ARBA00022692"/>
    </source>
</evidence>
<evidence type="ECO:0000256" key="9">
    <source>
        <dbReference type="ARBA" id="ARBA00023237"/>
    </source>
</evidence>
<evidence type="ECO:0000256" key="2">
    <source>
        <dbReference type="ARBA" id="ARBA00022448"/>
    </source>
</evidence>
<dbReference type="Gene3D" id="2.40.170.20">
    <property type="entry name" value="TonB-dependent receptor, beta-barrel domain"/>
    <property type="match status" value="1"/>
</dbReference>
<dbReference type="EMBL" id="FRAA01000001">
    <property type="protein sequence ID" value="SHJ48121.1"/>
    <property type="molecule type" value="Genomic_DNA"/>
</dbReference>
<dbReference type="Pfam" id="PF07715">
    <property type="entry name" value="Plug"/>
    <property type="match status" value="1"/>
</dbReference>
<dbReference type="Pfam" id="PF00593">
    <property type="entry name" value="TonB_dep_Rec_b-barrel"/>
    <property type="match status" value="1"/>
</dbReference>
<evidence type="ECO:0000313" key="15">
    <source>
        <dbReference type="EMBL" id="SHJ48121.1"/>
    </source>
</evidence>
<evidence type="ECO:0000313" key="16">
    <source>
        <dbReference type="Proteomes" id="UP000184474"/>
    </source>
</evidence>
<evidence type="ECO:0000256" key="10">
    <source>
        <dbReference type="PROSITE-ProRule" id="PRU01360"/>
    </source>
</evidence>
<dbReference type="GO" id="GO:0044718">
    <property type="term" value="P:siderophore transmembrane transport"/>
    <property type="evidence" value="ECO:0007669"/>
    <property type="project" value="TreeGrafter"/>
</dbReference>
<dbReference type="Gene3D" id="2.170.130.10">
    <property type="entry name" value="TonB-dependent receptor, plug domain"/>
    <property type="match status" value="1"/>
</dbReference>
<dbReference type="Gene3D" id="2.60.40.1120">
    <property type="entry name" value="Carboxypeptidase-like, regulatory domain"/>
    <property type="match status" value="1"/>
</dbReference>
<protein>
    <submittedName>
        <fullName evidence="15">Outer membrane receptor proteins, mostly Fe transport</fullName>
    </submittedName>
</protein>
<comment type="subcellular location">
    <subcellularLocation>
        <location evidence="1 10">Cell outer membrane</location>
        <topology evidence="1 10">Multi-pass membrane protein</topology>
    </subcellularLocation>
</comment>
<dbReference type="PANTHER" id="PTHR30069:SF29">
    <property type="entry name" value="HEMOGLOBIN AND HEMOGLOBIN-HAPTOGLOBIN-BINDING PROTEIN 1-RELATED"/>
    <property type="match status" value="1"/>
</dbReference>
<evidence type="ECO:0000259" key="14">
    <source>
        <dbReference type="Pfam" id="PF07715"/>
    </source>
</evidence>
<dbReference type="AlphaFoldDB" id="A0A1M6JN12"/>
<evidence type="ECO:0000256" key="1">
    <source>
        <dbReference type="ARBA" id="ARBA00004571"/>
    </source>
</evidence>
<dbReference type="GO" id="GO:0009279">
    <property type="term" value="C:cell outer membrane"/>
    <property type="evidence" value="ECO:0007669"/>
    <property type="project" value="UniProtKB-SubCell"/>
</dbReference>
<keyword evidence="3 10" id="KW-1134">Transmembrane beta strand</keyword>
<reference evidence="16" key="1">
    <citation type="submission" date="2016-11" db="EMBL/GenBank/DDBJ databases">
        <authorList>
            <person name="Varghese N."/>
            <person name="Submissions S."/>
        </authorList>
    </citation>
    <scope>NUCLEOTIDE SEQUENCE [LARGE SCALE GENOMIC DNA]</scope>
    <source>
        <strain evidence="16">DSM 26134</strain>
    </source>
</reference>
<feature type="domain" description="TonB-dependent receptor plug" evidence="14">
    <location>
        <begin position="118"/>
        <end position="222"/>
    </location>
</feature>
<dbReference type="SUPFAM" id="SSF49464">
    <property type="entry name" value="Carboxypeptidase regulatory domain-like"/>
    <property type="match status" value="1"/>
</dbReference>
<evidence type="ECO:0000259" key="13">
    <source>
        <dbReference type="Pfam" id="PF00593"/>
    </source>
</evidence>
<keyword evidence="5 12" id="KW-0732">Signal</keyword>
<keyword evidence="9 10" id="KW-0998">Cell outer membrane</keyword>
<dbReference type="STRING" id="156994.SAMN04488028_101255"/>
<dbReference type="InterPro" id="IPR012910">
    <property type="entry name" value="Plug_dom"/>
</dbReference>
<dbReference type="RefSeq" id="WP_073118707.1">
    <property type="nucleotide sequence ID" value="NZ_FRAA01000001.1"/>
</dbReference>
<evidence type="ECO:0000256" key="6">
    <source>
        <dbReference type="ARBA" id="ARBA00023077"/>
    </source>
</evidence>
<evidence type="ECO:0000256" key="12">
    <source>
        <dbReference type="SAM" id="SignalP"/>
    </source>
</evidence>
<evidence type="ECO:0000256" key="8">
    <source>
        <dbReference type="ARBA" id="ARBA00023170"/>
    </source>
</evidence>
<sequence>MYKSVLLFASCLVLTLHVQAQSIHGVVKDSEGEAVPGATVMIVGTGLGSAANFEGVYRIDSAPSGRQKLKISAIGFEEQFVELLVKAGQSHQVHIDLEASSTSLEEITIVGKSEATQVREQAYAVSVVEAKALKNSSADVNQILNRVSGINIRQNGGMGSNFNLSLNGLSGNRVRTFINGVPMDYFGSSLSLNNFPANLISTIEIYKGAVPIHLSSDALGGAINIVTDTRAMSYLDASFSYGSFNTQTGALNGQWHDKKTGLTFRVKSFYNHSDNDYPIDINILNTETGNLDEETTEVKRFHDAYSSQMVWAEVGVMNKSYADELMVGVVLSGNYKELQQNPYATGTSAYPVGEAETQSDIKIFNLSYRKKDLFVKDLNVRGYAVYLDANEEYVDTSSNQYDWFGDYRPDVHVTTGELGRKTHFYLNRTNFLANANAEYAISSNHNLSVNYSINRMELQGRDDFQPQNNTQFSNPNIVNKQVTGLGYTHTMLADRLSTTLFAKNYDYLIQSNIASYDGEETEFFETKENRLGYGLASTFFVNDNFQVKASFEKAFRFPESYEMYGDGLNVIPNPSLEPESSNNYNVGIRFNSISQRQNQYMFELNAFVRDSENYIRFEPKLNRSTYVNDKSVLARGIDLALRYAIRDQFSIGFGGTYLDLRNSDKASGLYGDRLPNEPYIYSNLILSYSISNLLGLEDQLTITNINRYVHDFYLKWESLASQDKSVIQSRLTNDLQLTYSLKNGRYNVSFLVSNMFDAKVYDNFNQQNPGRAFNLKLRYFISKN</sequence>
<comment type="similarity">
    <text evidence="10 11">Belongs to the TonB-dependent receptor family.</text>
</comment>
<keyword evidence="6 11" id="KW-0798">TonB box</keyword>
<feature type="domain" description="TonB-dependent receptor-like beta-barrel" evidence="13">
    <location>
        <begin position="330"/>
        <end position="754"/>
    </location>
</feature>
<keyword evidence="16" id="KW-1185">Reference proteome</keyword>
<dbReference type="InterPro" id="IPR000531">
    <property type="entry name" value="Beta-barrel_TonB"/>
</dbReference>
<keyword evidence="4 10" id="KW-0812">Transmembrane</keyword>
<dbReference type="InterPro" id="IPR036942">
    <property type="entry name" value="Beta-barrel_TonB_sf"/>
</dbReference>
<dbReference type="PROSITE" id="PS52016">
    <property type="entry name" value="TONB_DEPENDENT_REC_3"/>
    <property type="match status" value="1"/>
</dbReference>
<dbReference type="GO" id="GO:0015344">
    <property type="term" value="F:siderophore uptake transmembrane transporter activity"/>
    <property type="evidence" value="ECO:0007669"/>
    <property type="project" value="TreeGrafter"/>
</dbReference>
<feature type="chain" id="PRO_5013223380" evidence="12">
    <location>
        <begin position="21"/>
        <end position="784"/>
    </location>
</feature>
<accession>A0A1M6JN12</accession>
<dbReference type="InterPro" id="IPR039426">
    <property type="entry name" value="TonB-dep_rcpt-like"/>
</dbReference>
<gene>
    <name evidence="15" type="ORF">SAMN04488028_101255</name>
</gene>
<dbReference type="Pfam" id="PF13715">
    <property type="entry name" value="CarbopepD_reg_2"/>
    <property type="match status" value="1"/>
</dbReference>
<dbReference type="SUPFAM" id="SSF56935">
    <property type="entry name" value="Porins"/>
    <property type="match status" value="1"/>
</dbReference>
<keyword evidence="8 15" id="KW-0675">Receptor</keyword>
<evidence type="ECO:0000256" key="3">
    <source>
        <dbReference type="ARBA" id="ARBA00022452"/>
    </source>
</evidence>
<dbReference type="InterPro" id="IPR008969">
    <property type="entry name" value="CarboxyPept-like_regulatory"/>
</dbReference>
<feature type="signal peptide" evidence="12">
    <location>
        <begin position="1"/>
        <end position="20"/>
    </location>
</feature>